<dbReference type="CDD" id="cd11537">
    <property type="entry name" value="NTP-PPase_RS21-C6_like"/>
    <property type="match status" value="1"/>
</dbReference>
<comment type="caution">
    <text evidence="1">The sequence shown here is derived from an EMBL/GenBank/DDBJ whole genome shotgun (WGS) entry which is preliminary data.</text>
</comment>
<dbReference type="PANTHER" id="PTHR46523">
    <property type="entry name" value="DCTP PYROPHOSPHATASE 1"/>
    <property type="match status" value="1"/>
</dbReference>
<dbReference type="Pfam" id="PF12643">
    <property type="entry name" value="MazG-like"/>
    <property type="match status" value="1"/>
</dbReference>
<reference evidence="2" key="1">
    <citation type="submission" date="2016-07" db="EMBL/GenBank/DDBJ databases">
        <title>Nontailed viruses are major unrecognized killers of bacteria in the ocean.</title>
        <authorList>
            <person name="Kauffman K."/>
            <person name="Hussain F."/>
            <person name="Yang J."/>
            <person name="Arevalo P."/>
            <person name="Brown J."/>
            <person name="Cutler M."/>
            <person name="Kelly L."/>
            <person name="Polz M.F."/>
        </authorList>
    </citation>
    <scope>NUCLEOTIDE SEQUENCE [LARGE SCALE GENOMIC DNA]</scope>
    <source>
        <strain evidence="2">10N.261.51.B8</strain>
    </source>
</reference>
<dbReference type="AlphaFoldDB" id="A0A2N7IK02"/>
<dbReference type="GO" id="GO:0042262">
    <property type="term" value="P:DNA protection"/>
    <property type="evidence" value="ECO:0007669"/>
    <property type="project" value="TreeGrafter"/>
</dbReference>
<dbReference type="GO" id="GO:0005829">
    <property type="term" value="C:cytosol"/>
    <property type="evidence" value="ECO:0007669"/>
    <property type="project" value="TreeGrafter"/>
</dbReference>
<dbReference type="PANTHER" id="PTHR46523:SF1">
    <property type="entry name" value="DCTP PYROPHOSPHATASE 1"/>
    <property type="match status" value="1"/>
</dbReference>
<keyword evidence="1" id="KW-0378">Hydrolase</keyword>
<dbReference type="GO" id="GO:0006253">
    <property type="term" value="P:dCTP catabolic process"/>
    <property type="evidence" value="ECO:0007669"/>
    <property type="project" value="TreeGrafter"/>
</dbReference>
<dbReference type="GO" id="GO:0047840">
    <property type="term" value="F:dCTP diphosphatase activity"/>
    <property type="evidence" value="ECO:0007669"/>
    <property type="project" value="TreeGrafter"/>
</dbReference>
<organism evidence="1 2">
    <name type="scientific">Vibrio lentus</name>
    <dbReference type="NCBI Taxonomy" id="136468"/>
    <lineage>
        <taxon>Bacteria</taxon>
        <taxon>Pseudomonadati</taxon>
        <taxon>Pseudomonadota</taxon>
        <taxon>Gammaproteobacteria</taxon>
        <taxon>Vibrionales</taxon>
        <taxon>Vibrionaceae</taxon>
        <taxon>Vibrio</taxon>
    </lineage>
</organism>
<dbReference type="Gene3D" id="1.10.287.1080">
    <property type="entry name" value="MazG-like"/>
    <property type="match status" value="1"/>
</dbReference>
<proteinExistence type="predicted"/>
<dbReference type="InterPro" id="IPR025984">
    <property type="entry name" value="DCTPP"/>
</dbReference>
<protein>
    <submittedName>
        <fullName evidence="1">Nucleotide pyrophosphohydrolase</fullName>
    </submittedName>
</protein>
<evidence type="ECO:0000313" key="2">
    <source>
        <dbReference type="Proteomes" id="UP000235746"/>
    </source>
</evidence>
<dbReference type="InterPro" id="IPR052555">
    <property type="entry name" value="dCTP_Pyrophosphatase"/>
</dbReference>
<dbReference type="SUPFAM" id="SSF101386">
    <property type="entry name" value="all-alpha NTP pyrophosphatases"/>
    <property type="match status" value="1"/>
</dbReference>
<dbReference type="Proteomes" id="UP000235746">
    <property type="component" value="Unassembled WGS sequence"/>
</dbReference>
<accession>A0A2N7IK02</accession>
<gene>
    <name evidence="1" type="ORF">BCT74_17055</name>
</gene>
<sequence length="117" mass="13552">MKSKELESLTSKLSEFARERDWDKFHSPKNLSMALSGEAGELVEVFQWLTEEESKNLTSRQKERAEEEIADVFLYLLRLSDKLDIDLIEASSKKLALNEAKYPVERCYGTAKKYTDL</sequence>
<dbReference type="EMBL" id="MCYL01000008">
    <property type="protein sequence ID" value="PML58224.1"/>
    <property type="molecule type" value="Genomic_DNA"/>
</dbReference>
<dbReference type="PIRSF" id="PIRSF029826">
    <property type="entry name" value="UCP029826_pph"/>
    <property type="match status" value="1"/>
</dbReference>
<evidence type="ECO:0000313" key="1">
    <source>
        <dbReference type="EMBL" id="PML58224.1"/>
    </source>
</evidence>
<name>A0A2N7IK02_9VIBR</name>
<dbReference type="RefSeq" id="WP_102578471.1">
    <property type="nucleotide sequence ID" value="NZ_MCYL01000008.1"/>
</dbReference>